<dbReference type="RefSeq" id="WP_004009305.1">
    <property type="nucleotide sequence ID" value="NZ_GL622340.1"/>
</dbReference>
<comment type="similarity">
    <text evidence="2 9">Belongs to the binding-protein-dependent transport system permease family. CysTW subfamily.</text>
</comment>
<dbReference type="AlphaFoldDB" id="E6LYE3"/>
<evidence type="ECO:0000256" key="8">
    <source>
        <dbReference type="RuleBase" id="RU363032"/>
    </source>
</evidence>
<dbReference type="Pfam" id="PF00528">
    <property type="entry name" value="BPD_transp_1"/>
    <property type="match status" value="1"/>
</dbReference>
<dbReference type="Gene3D" id="1.10.3720.10">
    <property type="entry name" value="MetI-like"/>
    <property type="match status" value="1"/>
</dbReference>
<comment type="function">
    <text evidence="9">Part of the binding-protein-dependent transport system for phosphate; probably responsible for the translocation of the substrate across the membrane.</text>
</comment>
<evidence type="ECO:0000256" key="5">
    <source>
        <dbReference type="ARBA" id="ARBA00022692"/>
    </source>
</evidence>
<dbReference type="PANTHER" id="PTHR30425:SF2">
    <property type="entry name" value="ABC TRANSPORTER PERMEASE PROTEIN YQGH-RELATED"/>
    <property type="match status" value="1"/>
</dbReference>
<dbReference type="CDD" id="cd06261">
    <property type="entry name" value="TM_PBP2"/>
    <property type="match status" value="1"/>
</dbReference>
<dbReference type="InterPro" id="IPR011864">
    <property type="entry name" value="Phosphate_PstC"/>
</dbReference>
<sequence length="358" mass="38145">MATTASSVREPESMEMQMTEPDVSTRLNSTDSALPQTRNSAAGAGLSPARPRFDSNGADKRFRLADKIGGTIVAIAGISLILLTVVIGLFLLYKGSFTFTAFQHSVGEFLFSPDWDPQDSPDLTLRGSVGALIFILGSLMTCFLGLVIATPFAVGAAVFITEIAPRAGECLFRPAVELFLGIPSVVYGWVGLTVLVPFIRDYFHASLGGYSVLAAGIVLAVMIFPTITTVSADAITAVPYDYREAAYGLGSTRWQSICHIVLPAARKGILTGIILGLSRAFGEALAVAMVIGKTRVLPVDILSPTSSLTTAITADMGNTTNGGEHNSALWTMALLLFLISMFFIFVIHLIGTERKQNQ</sequence>
<protein>
    <recommendedName>
        <fullName evidence="9">Phosphate transport system permease protein</fullName>
    </recommendedName>
</protein>
<dbReference type="SUPFAM" id="SSF161098">
    <property type="entry name" value="MetI-like"/>
    <property type="match status" value="1"/>
</dbReference>
<keyword evidence="4 9" id="KW-1003">Cell membrane</keyword>
<dbReference type="PROSITE" id="PS50928">
    <property type="entry name" value="ABC_TM1"/>
    <property type="match status" value="1"/>
</dbReference>
<feature type="compositionally biased region" description="Polar residues" evidence="10">
    <location>
        <begin position="25"/>
        <end position="40"/>
    </location>
</feature>
<evidence type="ECO:0000256" key="3">
    <source>
        <dbReference type="ARBA" id="ARBA00022448"/>
    </source>
</evidence>
<feature type="transmembrane region" description="Helical" evidence="8">
    <location>
        <begin position="131"/>
        <end position="159"/>
    </location>
</feature>
<dbReference type="GO" id="GO:0005315">
    <property type="term" value="F:phosphate transmembrane transporter activity"/>
    <property type="evidence" value="ECO:0007669"/>
    <property type="project" value="InterPro"/>
</dbReference>
<evidence type="ECO:0000259" key="11">
    <source>
        <dbReference type="PROSITE" id="PS50928"/>
    </source>
</evidence>
<dbReference type="GO" id="GO:0006817">
    <property type="term" value="P:phosphate ion transport"/>
    <property type="evidence" value="ECO:0007669"/>
    <property type="project" value="UniProtKB-KW"/>
</dbReference>
<evidence type="ECO:0000256" key="6">
    <source>
        <dbReference type="ARBA" id="ARBA00022989"/>
    </source>
</evidence>
<feature type="transmembrane region" description="Helical" evidence="8">
    <location>
        <begin position="202"/>
        <end position="224"/>
    </location>
</feature>
<feature type="region of interest" description="Disordered" evidence="10">
    <location>
        <begin position="1"/>
        <end position="54"/>
    </location>
</feature>
<evidence type="ECO:0000256" key="2">
    <source>
        <dbReference type="ARBA" id="ARBA00007069"/>
    </source>
</evidence>
<keyword evidence="9" id="KW-0592">Phosphate transport</keyword>
<keyword evidence="5 8" id="KW-0812">Transmembrane</keyword>
<feature type="transmembrane region" description="Helical" evidence="8">
    <location>
        <begin position="269"/>
        <end position="291"/>
    </location>
</feature>
<dbReference type="InterPro" id="IPR035906">
    <property type="entry name" value="MetI-like_sf"/>
</dbReference>
<reference evidence="12 13" key="1">
    <citation type="submission" date="2010-12" db="EMBL/GenBank/DDBJ databases">
        <authorList>
            <person name="Muzny D."/>
            <person name="Qin X."/>
            <person name="Deng J."/>
            <person name="Jiang H."/>
            <person name="Liu Y."/>
            <person name="Qu J."/>
            <person name="Song X.-Z."/>
            <person name="Zhang L."/>
            <person name="Thornton R."/>
            <person name="Coyle M."/>
            <person name="Francisco L."/>
            <person name="Jackson L."/>
            <person name="Javaid M."/>
            <person name="Korchina V."/>
            <person name="Kovar C."/>
            <person name="Mata R."/>
            <person name="Mathew T."/>
            <person name="Ngo R."/>
            <person name="Nguyen L."/>
            <person name="Nguyen N."/>
            <person name="Okwuonu G."/>
            <person name="Ongeri F."/>
            <person name="Pham C."/>
            <person name="Simmons D."/>
            <person name="Wilczek-Boney K."/>
            <person name="Hale W."/>
            <person name="Jakkamsetti A."/>
            <person name="Pham P."/>
            <person name="Ruth R."/>
            <person name="San Lucas F."/>
            <person name="Warren J."/>
            <person name="Zhang J."/>
            <person name="Zhao Z."/>
            <person name="Zhou C."/>
            <person name="Zhu D."/>
            <person name="Lee S."/>
            <person name="Bess C."/>
            <person name="Blankenburg K."/>
            <person name="Forbes L."/>
            <person name="Fu Q."/>
            <person name="Gubbala S."/>
            <person name="Hirani K."/>
            <person name="Jayaseelan J.C."/>
            <person name="Lara F."/>
            <person name="Munidasa M."/>
            <person name="Palculict T."/>
            <person name="Patil S."/>
            <person name="Pu L.-L."/>
            <person name="Saada N."/>
            <person name="Tang L."/>
            <person name="Weissenberger G."/>
            <person name="Zhu Y."/>
            <person name="Hemphill L."/>
            <person name="Shang Y."/>
            <person name="Youmans B."/>
            <person name="Ayvaz T."/>
            <person name="Ross M."/>
            <person name="Santibanez J."/>
            <person name="Aqrawi P."/>
            <person name="Gross S."/>
            <person name="Joshi V."/>
            <person name="Fowler G."/>
            <person name="Nazareth L."/>
            <person name="Reid J."/>
            <person name="Worley K."/>
            <person name="Petrosino J."/>
            <person name="Highlander S."/>
            <person name="Gibbs R."/>
        </authorList>
    </citation>
    <scope>NUCLEOTIDE SEQUENCE [LARGE SCALE GENOMIC DNA]</scope>
    <source>
        <strain evidence="12 13">ATCC 51333</strain>
    </source>
</reference>
<evidence type="ECO:0000256" key="9">
    <source>
        <dbReference type="RuleBase" id="RU363054"/>
    </source>
</evidence>
<feature type="transmembrane region" description="Helical" evidence="8">
    <location>
        <begin position="68"/>
        <end position="93"/>
    </location>
</feature>
<evidence type="ECO:0000313" key="12">
    <source>
        <dbReference type="EMBL" id="EFU80186.1"/>
    </source>
</evidence>
<feature type="transmembrane region" description="Helical" evidence="8">
    <location>
        <begin position="171"/>
        <end position="190"/>
    </location>
</feature>
<evidence type="ECO:0000256" key="4">
    <source>
        <dbReference type="ARBA" id="ARBA00022475"/>
    </source>
</evidence>
<gene>
    <name evidence="12" type="primary">pstC</name>
    <name evidence="12" type="ORF">HMPREF0388_0880</name>
</gene>
<dbReference type="InterPro" id="IPR000515">
    <property type="entry name" value="MetI-like"/>
</dbReference>
<keyword evidence="7 8" id="KW-0472">Membrane</keyword>
<organism evidence="12 13">
    <name type="scientific">Mobiluncus curtisii ATCC 51333</name>
    <dbReference type="NCBI Taxonomy" id="887326"/>
    <lineage>
        <taxon>Bacteria</taxon>
        <taxon>Bacillati</taxon>
        <taxon>Actinomycetota</taxon>
        <taxon>Actinomycetes</taxon>
        <taxon>Actinomycetales</taxon>
        <taxon>Actinomycetaceae</taxon>
        <taxon>Mobiluncus</taxon>
    </lineage>
</organism>
<dbReference type="Proteomes" id="UP000005573">
    <property type="component" value="Unassembled WGS sequence"/>
</dbReference>
<dbReference type="EMBL" id="AEPY01000007">
    <property type="protein sequence ID" value="EFU80186.1"/>
    <property type="molecule type" value="Genomic_DNA"/>
</dbReference>
<comment type="caution">
    <text evidence="12">The sequence shown here is derived from an EMBL/GenBank/DDBJ whole genome shotgun (WGS) entry which is preliminary data.</text>
</comment>
<name>E6LYE3_9ACTO</name>
<feature type="domain" description="ABC transmembrane type-1" evidence="11">
    <location>
        <begin position="135"/>
        <end position="347"/>
    </location>
</feature>
<dbReference type="InterPro" id="IPR051124">
    <property type="entry name" value="Phosphate_Transport_Permease"/>
</dbReference>
<keyword evidence="6 8" id="KW-1133">Transmembrane helix</keyword>
<evidence type="ECO:0000256" key="7">
    <source>
        <dbReference type="ARBA" id="ARBA00023136"/>
    </source>
</evidence>
<keyword evidence="3 8" id="KW-0813">Transport</keyword>
<dbReference type="NCBIfam" id="TIGR02138">
    <property type="entry name" value="phosphate_pstC"/>
    <property type="match status" value="1"/>
</dbReference>
<dbReference type="GO" id="GO:0005886">
    <property type="term" value="C:plasma membrane"/>
    <property type="evidence" value="ECO:0007669"/>
    <property type="project" value="UniProtKB-SubCell"/>
</dbReference>
<evidence type="ECO:0000256" key="10">
    <source>
        <dbReference type="SAM" id="MobiDB-lite"/>
    </source>
</evidence>
<evidence type="ECO:0000313" key="13">
    <source>
        <dbReference type="Proteomes" id="UP000005573"/>
    </source>
</evidence>
<feature type="transmembrane region" description="Helical" evidence="8">
    <location>
        <begin position="328"/>
        <end position="350"/>
    </location>
</feature>
<dbReference type="PANTHER" id="PTHR30425">
    <property type="entry name" value="PHOSPHATE TRANSPORT SYSTEM PERMEASE PROTEIN PST"/>
    <property type="match status" value="1"/>
</dbReference>
<accession>E6LYE3</accession>
<evidence type="ECO:0000256" key="1">
    <source>
        <dbReference type="ARBA" id="ARBA00004651"/>
    </source>
</evidence>
<dbReference type="HOGENOM" id="CLU_033621_1_0_11"/>
<proteinExistence type="inferred from homology"/>
<comment type="subcellular location">
    <subcellularLocation>
        <location evidence="1 8">Cell membrane</location>
        <topology evidence="1 8">Multi-pass membrane protein</topology>
    </subcellularLocation>
</comment>